<organism evidence="1 2">
    <name type="scientific">Jaapia argillacea MUCL 33604</name>
    <dbReference type="NCBI Taxonomy" id="933084"/>
    <lineage>
        <taxon>Eukaryota</taxon>
        <taxon>Fungi</taxon>
        <taxon>Dikarya</taxon>
        <taxon>Basidiomycota</taxon>
        <taxon>Agaricomycotina</taxon>
        <taxon>Agaricomycetes</taxon>
        <taxon>Agaricomycetidae</taxon>
        <taxon>Jaapiales</taxon>
        <taxon>Jaapiaceae</taxon>
        <taxon>Jaapia</taxon>
    </lineage>
</organism>
<evidence type="ECO:0000313" key="2">
    <source>
        <dbReference type="Proteomes" id="UP000027265"/>
    </source>
</evidence>
<gene>
    <name evidence="1" type="ORF">JAAARDRAFT_38660</name>
</gene>
<proteinExistence type="predicted"/>
<evidence type="ECO:0000313" key="1">
    <source>
        <dbReference type="EMBL" id="KDQ54061.1"/>
    </source>
</evidence>
<dbReference type="InParanoid" id="A0A067PUN8"/>
<dbReference type="AlphaFoldDB" id="A0A067PUN8"/>
<dbReference type="Proteomes" id="UP000027265">
    <property type="component" value="Unassembled WGS sequence"/>
</dbReference>
<accession>A0A067PUN8</accession>
<dbReference type="EMBL" id="KL197730">
    <property type="protein sequence ID" value="KDQ54061.1"/>
    <property type="molecule type" value="Genomic_DNA"/>
</dbReference>
<reference evidence="2" key="1">
    <citation type="journal article" date="2014" name="Proc. Natl. Acad. Sci. U.S.A.">
        <title>Extensive sampling of basidiomycete genomes demonstrates inadequacy of the white-rot/brown-rot paradigm for wood decay fungi.</title>
        <authorList>
            <person name="Riley R."/>
            <person name="Salamov A.A."/>
            <person name="Brown D.W."/>
            <person name="Nagy L.G."/>
            <person name="Floudas D."/>
            <person name="Held B.W."/>
            <person name="Levasseur A."/>
            <person name="Lombard V."/>
            <person name="Morin E."/>
            <person name="Otillar R."/>
            <person name="Lindquist E.A."/>
            <person name="Sun H."/>
            <person name="LaButti K.M."/>
            <person name="Schmutz J."/>
            <person name="Jabbour D."/>
            <person name="Luo H."/>
            <person name="Baker S.E."/>
            <person name="Pisabarro A.G."/>
            <person name="Walton J.D."/>
            <person name="Blanchette R.A."/>
            <person name="Henrissat B."/>
            <person name="Martin F."/>
            <person name="Cullen D."/>
            <person name="Hibbett D.S."/>
            <person name="Grigoriev I.V."/>
        </authorList>
    </citation>
    <scope>NUCLEOTIDE SEQUENCE [LARGE SCALE GENOMIC DNA]</scope>
    <source>
        <strain evidence="2">MUCL 33604</strain>
    </source>
</reference>
<keyword evidence="2" id="KW-1185">Reference proteome</keyword>
<dbReference type="HOGENOM" id="CLU_1447892_0_0_1"/>
<name>A0A067PUN8_9AGAM</name>
<protein>
    <submittedName>
        <fullName evidence="1">Uncharacterized protein</fullName>
    </submittedName>
</protein>
<sequence>MLLVQLKGFLSSVESFPTLRISESNCRPAARPSPHCWNPPPLESWDAGFPCIQLGVAFFQWQASKPDSASCPVLNSLLLSFGCSSPHCCSQYGWLVSVDTPHLLNSVWCRGLLLFFTSTRSRRRASFLHLRFSILKSWVRYHDADSPRNWDGSEDILTIVFGKASLGSGDQLTSISAAAQLWTQTIT</sequence>